<keyword evidence="6" id="KW-1185">Reference proteome</keyword>
<dbReference type="GO" id="GO:0042765">
    <property type="term" value="C:GPI-anchor transamidase complex"/>
    <property type="evidence" value="ECO:0007669"/>
    <property type="project" value="InterPro"/>
</dbReference>
<accession>A0A1Y1YB25</accession>
<keyword evidence="2" id="KW-1133">Transmembrane helix</keyword>
<feature type="signal peptide" evidence="3">
    <location>
        <begin position="1"/>
        <end position="21"/>
    </location>
</feature>
<dbReference type="InterPro" id="IPR007245">
    <property type="entry name" value="PIG-T"/>
</dbReference>
<keyword evidence="2" id="KW-0472">Membrane</keyword>
<evidence type="ECO:0000313" key="6">
    <source>
        <dbReference type="Proteomes" id="UP000193498"/>
    </source>
</evidence>
<dbReference type="EMBL" id="MCFE01001208">
    <property type="protein sequence ID" value="ORX64404.1"/>
    <property type="molecule type" value="Genomic_DNA"/>
</dbReference>
<feature type="non-terminal residue" evidence="5">
    <location>
        <position position="1"/>
    </location>
</feature>
<dbReference type="PANTHER" id="PTHR12959">
    <property type="entry name" value="GPI TRANSAMIDASE COMPONENT PIG-T-RELATED"/>
    <property type="match status" value="1"/>
</dbReference>
<proteinExistence type="predicted"/>
<dbReference type="FunCoup" id="A0A1Y1YB25">
    <property type="interactions" value="387"/>
</dbReference>
<evidence type="ECO:0000313" key="4">
    <source>
        <dbReference type="EMBL" id="ORX64404.1"/>
    </source>
</evidence>
<dbReference type="AlphaFoldDB" id="A0A1Y1YB25"/>
<evidence type="ECO:0000256" key="2">
    <source>
        <dbReference type="SAM" id="Phobius"/>
    </source>
</evidence>
<dbReference type="InParanoid" id="A0A1Y1YB25"/>
<name>A0A1Y1YB25_9FUNG</name>
<dbReference type="STRING" id="1314790.A0A1Y1YB25"/>
<gene>
    <name evidence="5" type="ORF">K493DRAFT_315113</name>
    <name evidence="4" type="ORF">K493DRAFT_321985</name>
</gene>
<keyword evidence="3" id="KW-0732">Signal</keyword>
<evidence type="ECO:0000256" key="3">
    <source>
        <dbReference type="SAM" id="SignalP"/>
    </source>
</evidence>
<dbReference type="Pfam" id="PF04113">
    <property type="entry name" value="Gpi16"/>
    <property type="match status" value="1"/>
</dbReference>
<feature type="region of interest" description="Disordered" evidence="1">
    <location>
        <begin position="555"/>
        <end position="577"/>
    </location>
</feature>
<dbReference type="EMBL" id="MCFE01000182">
    <property type="protein sequence ID" value="ORX95241.1"/>
    <property type="molecule type" value="Genomic_DNA"/>
</dbReference>
<feature type="transmembrane region" description="Helical" evidence="2">
    <location>
        <begin position="520"/>
        <end position="540"/>
    </location>
</feature>
<protein>
    <submittedName>
        <fullName evidence="5">Gpi16 subunit, GPI transamidase component</fullName>
    </submittedName>
</protein>
<dbReference type="PANTHER" id="PTHR12959:SF11">
    <property type="entry name" value="GPI TRANSAMIDASE COMPONENT PIG-T"/>
    <property type="match status" value="1"/>
</dbReference>
<reference evidence="5 6" key="1">
    <citation type="submission" date="2016-07" db="EMBL/GenBank/DDBJ databases">
        <title>Pervasive Adenine N6-methylation of Active Genes in Fungi.</title>
        <authorList>
            <consortium name="DOE Joint Genome Institute"/>
            <person name="Mondo S.J."/>
            <person name="Dannebaum R.O."/>
            <person name="Kuo R.C."/>
            <person name="Labutti K."/>
            <person name="Haridas S."/>
            <person name="Kuo A."/>
            <person name="Salamov A."/>
            <person name="Ahrendt S.R."/>
            <person name="Lipzen A."/>
            <person name="Sullivan W."/>
            <person name="Andreopoulos W.B."/>
            <person name="Clum A."/>
            <person name="Lindquist E."/>
            <person name="Daum C."/>
            <person name="Ramamoorthy G.K."/>
            <person name="Gryganskyi A."/>
            <person name="Culley D."/>
            <person name="Magnuson J.K."/>
            <person name="James T.Y."/>
            <person name="O'Malley M.A."/>
            <person name="Stajich J.E."/>
            <person name="Spatafora J.W."/>
            <person name="Visel A."/>
            <person name="Grigoriev I.V."/>
        </authorList>
    </citation>
    <scope>NUCLEOTIDE SEQUENCE [LARGE SCALE GENOMIC DNA]</scope>
    <source>
        <strain evidence="5 6">CBS 931.73</strain>
    </source>
</reference>
<dbReference type="Proteomes" id="UP000193498">
    <property type="component" value="Unassembled WGS sequence"/>
</dbReference>
<feature type="chain" id="PRO_5011907683" evidence="3">
    <location>
        <begin position="22"/>
        <end position="577"/>
    </location>
</feature>
<evidence type="ECO:0000313" key="5">
    <source>
        <dbReference type="EMBL" id="ORX95241.1"/>
    </source>
</evidence>
<evidence type="ECO:0000256" key="1">
    <source>
        <dbReference type="SAM" id="MobiDB-lite"/>
    </source>
</evidence>
<keyword evidence="2" id="KW-0812">Transmembrane</keyword>
<organism evidence="5 6">
    <name type="scientific">Basidiobolus meristosporus CBS 931.73</name>
    <dbReference type="NCBI Taxonomy" id="1314790"/>
    <lineage>
        <taxon>Eukaryota</taxon>
        <taxon>Fungi</taxon>
        <taxon>Fungi incertae sedis</taxon>
        <taxon>Zoopagomycota</taxon>
        <taxon>Entomophthoromycotina</taxon>
        <taxon>Basidiobolomycetes</taxon>
        <taxon>Basidiobolales</taxon>
        <taxon>Basidiobolaceae</taxon>
        <taxon>Basidiobolus</taxon>
    </lineage>
</organism>
<comment type="caution">
    <text evidence="5">The sequence shown here is derived from an EMBL/GenBank/DDBJ whole genome shotgun (WGS) entry which is preliminary data.</text>
</comment>
<sequence>MKLLTPRLVLVAVALLQSVSASSQTWDSFTEKLLLKPLQDGKLLSNFQFTTKLGLDSLENNQIYHYNLFPRSIGQIIQRFDVSEVHLTFTQGEWDTENWGYPVASSSGTGVELWGWFRNSSNVEENWKGLTNSLAGLYCASLNFIDDTITVEPKLSFRPEGFGGEVRNDQTLRYGILPHENVCTENLTPWIKLLPCQMKSGLSSLLNAHKIYDTDFHSMRMQVKPVCENDLCNKGYLELVQTITVVSNPTRTTGRRDWSLQSLFGRSLVSSCAVASESEIRVILPEEETFNIQPTPSRKSREQITKSLGRDLAIYDLKRDFASGLDVSMTWNEPHFQYPLDAPKPRLYAHRYFTGYGQEKGGIAVTITNNEIEPITVTYFDSLPWYLKLYLHTLKVSVNGQDRRDDPAIIKQMYYQPAIDRSRPTVLEMNITLLPLTVTTLSMDFDRVFLKYTEHPPDANRGFNIGPAILSAEIEYGKDFLAPEGTEYLSSGIDWSKERFQVRLYTETLLVSLPTPDFSMPYNVITLTCTVIALFFGSMFNRVTRKFNVLNVAEPKGASKPEEQQKAGVAVEQAASE</sequence>
<dbReference type="OrthoDB" id="331263at2759"/>
<dbReference type="GO" id="GO:0016255">
    <property type="term" value="P:attachment of GPI anchor to protein"/>
    <property type="evidence" value="ECO:0007669"/>
    <property type="project" value="InterPro"/>
</dbReference>